<evidence type="ECO:0000313" key="3">
    <source>
        <dbReference type="Proteomes" id="UP000031366"/>
    </source>
</evidence>
<protein>
    <submittedName>
        <fullName evidence="2">C_GCAxxG_C_C family protein</fullName>
    </submittedName>
</protein>
<keyword evidence="3" id="KW-1185">Reference proteome</keyword>
<evidence type="ECO:0000256" key="1">
    <source>
        <dbReference type="SAM" id="Phobius"/>
    </source>
</evidence>
<evidence type="ECO:0000313" key="2">
    <source>
        <dbReference type="EMBL" id="KIE46707.1"/>
    </source>
</evidence>
<dbReference type="Proteomes" id="UP000031366">
    <property type="component" value="Unassembled WGS sequence"/>
</dbReference>
<reference evidence="2 3" key="1">
    <citation type="journal article" date="2015" name="Infect. Genet. Evol.">
        <title>Genomic sequences of six botulinum neurotoxin-producing strains representing three clostridial species illustrate the mobility and diversity of botulinum neurotoxin genes.</title>
        <authorList>
            <person name="Smith T.J."/>
            <person name="Hill K.K."/>
            <person name="Xie G."/>
            <person name="Foley B.T."/>
            <person name="Williamson C.H."/>
            <person name="Foster J.T."/>
            <person name="Johnson S.L."/>
            <person name="Chertkov O."/>
            <person name="Teshima H."/>
            <person name="Gibbons H.S."/>
            <person name="Johnsky L.A."/>
            <person name="Karavis M.A."/>
            <person name="Smith L.A."/>
        </authorList>
    </citation>
    <scope>NUCLEOTIDE SEQUENCE [LARGE SCALE GENOMIC DNA]</scope>
    <source>
        <strain evidence="2 3">CDC 2741</strain>
    </source>
</reference>
<sequence>MLLDKVKKFYGSEYDLNCAETIIYAANEEYNMNLNKQTLKTMAAFGGGMAVESVCGVITGAISVIGILFTEERAHESDRVKNLTKEYFEEFTSKLGSDNCAKLKESYRNDEVRCFKMIEIGAEVLDEIVMRERN</sequence>
<feature type="transmembrane region" description="Helical" evidence="1">
    <location>
        <begin position="42"/>
        <end position="69"/>
    </location>
</feature>
<dbReference type="STRING" id="29341.RSJ17_19805"/>
<organism evidence="2 3">
    <name type="scientific">Clostridium argentinense CDC 2741</name>
    <dbReference type="NCBI Taxonomy" id="1418104"/>
    <lineage>
        <taxon>Bacteria</taxon>
        <taxon>Bacillati</taxon>
        <taxon>Bacillota</taxon>
        <taxon>Clostridia</taxon>
        <taxon>Eubacteriales</taxon>
        <taxon>Clostridiaceae</taxon>
        <taxon>Clostridium</taxon>
    </lineage>
</organism>
<proteinExistence type="predicted"/>
<dbReference type="NCBIfam" id="TIGR01909">
    <property type="entry name" value="C_GCAxxG_C_C"/>
    <property type="match status" value="1"/>
</dbReference>
<keyword evidence="1" id="KW-0472">Membrane</keyword>
<dbReference type="AlphaFoldDB" id="A0A0C1R007"/>
<keyword evidence="1" id="KW-0812">Transmembrane</keyword>
<name>A0A0C1R007_9CLOT</name>
<dbReference type="RefSeq" id="WP_039632855.1">
    <property type="nucleotide sequence ID" value="NZ_AYSO01000016.1"/>
</dbReference>
<gene>
    <name evidence="2" type="ORF">U732_3227</name>
</gene>
<dbReference type="Pfam" id="PF09719">
    <property type="entry name" value="C_GCAxxG_C_C"/>
    <property type="match status" value="1"/>
</dbReference>
<dbReference type="OrthoDB" id="45689at2"/>
<dbReference type="EMBL" id="AYSO01000016">
    <property type="protein sequence ID" value="KIE46707.1"/>
    <property type="molecule type" value="Genomic_DNA"/>
</dbReference>
<dbReference type="InterPro" id="IPR010181">
    <property type="entry name" value="CGCAxxGCC_motif"/>
</dbReference>
<comment type="caution">
    <text evidence="2">The sequence shown here is derived from an EMBL/GenBank/DDBJ whole genome shotgun (WGS) entry which is preliminary data.</text>
</comment>
<accession>A0A0C1R007</accession>
<keyword evidence="1" id="KW-1133">Transmembrane helix</keyword>